<evidence type="ECO:0000256" key="6">
    <source>
        <dbReference type="SAM" id="Phobius"/>
    </source>
</evidence>
<dbReference type="PANTHER" id="PTHR30619">
    <property type="entry name" value="DNA INTERNALIZATION/COMPETENCE PROTEIN COMEC/REC2"/>
    <property type="match status" value="1"/>
</dbReference>
<feature type="transmembrane region" description="Helical" evidence="6">
    <location>
        <begin position="293"/>
        <end position="312"/>
    </location>
</feature>
<feature type="transmembrane region" description="Helical" evidence="6">
    <location>
        <begin position="488"/>
        <end position="508"/>
    </location>
</feature>
<feature type="transmembrane region" description="Helical" evidence="6">
    <location>
        <begin position="515"/>
        <end position="533"/>
    </location>
</feature>
<evidence type="ECO:0000259" key="8">
    <source>
        <dbReference type="Pfam" id="PF13567"/>
    </source>
</evidence>
<dbReference type="Pfam" id="PF03772">
    <property type="entry name" value="Competence"/>
    <property type="match status" value="1"/>
</dbReference>
<evidence type="ECO:0000256" key="4">
    <source>
        <dbReference type="ARBA" id="ARBA00022989"/>
    </source>
</evidence>
<dbReference type="InterPro" id="IPR052159">
    <property type="entry name" value="Competence_DNA_uptake"/>
</dbReference>
<evidence type="ECO:0000256" key="3">
    <source>
        <dbReference type="ARBA" id="ARBA00022692"/>
    </source>
</evidence>
<feature type="transmembrane region" description="Helical" evidence="6">
    <location>
        <begin position="389"/>
        <end position="408"/>
    </location>
</feature>
<accession>A0A7C3VIW7</accession>
<protein>
    <submittedName>
        <fullName evidence="9">ComEC/Rec2 family competence protein</fullName>
    </submittedName>
</protein>
<dbReference type="InterPro" id="IPR025405">
    <property type="entry name" value="DUF4131"/>
</dbReference>
<dbReference type="AlphaFoldDB" id="A0A7C3VIW7"/>
<keyword evidence="5 6" id="KW-0472">Membrane</keyword>
<feature type="transmembrane region" description="Helical" evidence="6">
    <location>
        <begin position="457"/>
        <end position="476"/>
    </location>
</feature>
<gene>
    <name evidence="9" type="ORF">ENR15_16420</name>
</gene>
<dbReference type="PANTHER" id="PTHR30619:SF1">
    <property type="entry name" value="RECOMBINATION PROTEIN 2"/>
    <property type="match status" value="1"/>
</dbReference>
<evidence type="ECO:0000313" key="9">
    <source>
        <dbReference type="EMBL" id="HGG02179.1"/>
    </source>
</evidence>
<dbReference type="Pfam" id="PF13567">
    <property type="entry name" value="DUF4131"/>
    <property type="match status" value="1"/>
</dbReference>
<name>A0A7C3VIW7_9CYAN</name>
<evidence type="ECO:0000256" key="5">
    <source>
        <dbReference type="ARBA" id="ARBA00023136"/>
    </source>
</evidence>
<feature type="domain" description="DUF4131" evidence="8">
    <location>
        <begin position="29"/>
        <end position="208"/>
    </location>
</feature>
<feature type="transmembrane region" description="Helical" evidence="6">
    <location>
        <begin position="29"/>
        <end position="46"/>
    </location>
</feature>
<keyword evidence="3 6" id="KW-0812">Transmembrane</keyword>
<evidence type="ECO:0000256" key="1">
    <source>
        <dbReference type="ARBA" id="ARBA00004651"/>
    </source>
</evidence>
<feature type="transmembrane region" description="Helical" evidence="6">
    <location>
        <begin position="58"/>
        <end position="78"/>
    </location>
</feature>
<dbReference type="NCBIfam" id="TIGR00360">
    <property type="entry name" value="ComEC_N-term"/>
    <property type="match status" value="1"/>
</dbReference>
<evidence type="ECO:0000256" key="2">
    <source>
        <dbReference type="ARBA" id="ARBA00022475"/>
    </source>
</evidence>
<keyword evidence="4 6" id="KW-1133">Transmembrane helix</keyword>
<dbReference type="EMBL" id="DSPX01000168">
    <property type="protein sequence ID" value="HGG02179.1"/>
    <property type="molecule type" value="Genomic_DNA"/>
</dbReference>
<dbReference type="InterPro" id="IPR004477">
    <property type="entry name" value="ComEC_N"/>
</dbReference>
<organism evidence="9">
    <name type="scientific">Planktothricoides sp. SpSt-374</name>
    <dbReference type="NCBI Taxonomy" id="2282167"/>
    <lineage>
        <taxon>Bacteria</taxon>
        <taxon>Bacillati</taxon>
        <taxon>Cyanobacteriota</taxon>
        <taxon>Cyanophyceae</taxon>
        <taxon>Oscillatoriophycideae</taxon>
        <taxon>Oscillatoriales</taxon>
        <taxon>Oscillatoriaceae</taxon>
        <taxon>Planktothricoides</taxon>
    </lineage>
</organism>
<comment type="caution">
    <text evidence="9">The sequence shown here is derived from an EMBL/GenBank/DDBJ whole genome shotgun (WGS) entry which is preliminary data.</text>
</comment>
<feature type="domain" description="ComEC/Rec2-related protein" evidence="7">
    <location>
        <begin position="248"/>
        <end position="508"/>
    </location>
</feature>
<proteinExistence type="predicted"/>
<comment type="subcellular location">
    <subcellularLocation>
        <location evidence="1">Cell membrane</location>
        <topology evidence="1">Multi-pass membrane protein</topology>
    </subcellularLocation>
</comment>
<sequence length="767" mass="82181">MNSASAVIICFAYILGLLFTALPGGGYGVLGLGIVAALVVLLPLPGGSRGWKSPSKALVWLLAGFIGLAASFYLQWYTPKPAANDISRFVGSSDTTNMQQLVKVWGTVKSVPRVTRSEKGQFWLEATKLEILPDPKAGSESQGNQPVSGNLYVTVPLLQATGRHPGQVVAVTGKLYEPQGPSIPGGFDFKAYLAKDGCFAGLAGRQVDPQEGNSQEVWGLWQVRRRILQSQARWLGVPAGPLLTGMVLGGRGVDLPNQVKDDFVQVGLAHVLAASGFHVSLLVRLVLELTKRFSPRVQFGFGVSALAVYVGLTGLQASVLRAALMGLGALVGLLYERQVKPLASLLIAAVVLLLFNPLWIWDVGFQLSFLATLGLLVTVPPMMKRLDWLPTPLASAIAVPLAAMVWTLPLQLQVFSQLPPYSIVVNAITSIIISPITIGGFISGVAALVWPVAGSALAWLLYYPLQLLMAMVQFFSELPGSAVATGTLSLIQLLLLYGAVVMVWLVPWWHQGRRWVLIMLFAVGLVVVPVLQARATIFQVTILDAGGATVLVAEDKGEVTLMSSGDENTALYAVMPFLRQQAINQIDWGIAPTGIGPRSGWYLLLNKLGVTNLASPQPPSASLQSVLDEMPIAYQKLEMGKEAQFGLVGVKLVSDTLPVMQLQIGDKSWLWLGNLNISEQSKLVQGGNLPQADVLWWSGNQLAIELLEVVAPSVAIASNSPDVETLGRVGTVSSMIYSTAEEAVITWTPDGGFATNLEKMENSDPLF</sequence>
<feature type="transmembrane region" description="Helical" evidence="6">
    <location>
        <begin position="234"/>
        <end position="251"/>
    </location>
</feature>
<evidence type="ECO:0000259" key="7">
    <source>
        <dbReference type="Pfam" id="PF03772"/>
    </source>
</evidence>
<feature type="transmembrane region" description="Helical" evidence="6">
    <location>
        <begin position="365"/>
        <end position="382"/>
    </location>
</feature>
<dbReference type="GO" id="GO:0005886">
    <property type="term" value="C:plasma membrane"/>
    <property type="evidence" value="ECO:0007669"/>
    <property type="project" value="UniProtKB-SubCell"/>
</dbReference>
<keyword evidence="2" id="KW-1003">Cell membrane</keyword>
<reference evidence="9" key="1">
    <citation type="journal article" date="2020" name="mSystems">
        <title>Genome- and Community-Level Interaction Insights into Carbon Utilization and Element Cycling Functions of Hydrothermarchaeota in Hydrothermal Sediment.</title>
        <authorList>
            <person name="Zhou Z."/>
            <person name="Liu Y."/>
            <person name="Xu W."/>
            <person name="Pan J."/>
            <person name="Luo Z.H."/>
            <person name="Li M."/>
        </authorList>
    </citation>
    <scope>NUCLEOTIDE SEQUENCE [LARGE SCALE GENOMIC DNA]</scope>
    <source>
        <strain evidence="9">SpSt-374</strain>
    </source>
</reference>
<feature type="transmembrane region" description="Helical" evidence="6">
    <location>
        <begin position="428"/>
        <end position="450"/>
    </location>
</feature>
<feature type="transmembrane region" description="Helical" evidence="6">
    <location>
        <begin position="263"/>
        <end position="286"/>
    </location>
</feature>